<dbReference type="PROSITE" id="PS51029">
    <property type="entry name" value="MADF"/>
    <property type="match status" value="1"/>
</dbReference>
<dbReference type="GO" id="GO:0005667">
    <property type="term" value="C:transcription regulator complex"/>
    <property type="evidence" value="ECO:0007669"/>
    <property type="project" value="TreeGrafter"/>
</dbReference>
<dbReference type="KEGG" id="sliu:111348067"/>
<dbReference type="PANTHER" id="PTHR12243">
    <property type="entry name" value="MADF DOMAIN TRANSCRIPTION FACTOR"/>
    <property type="match status" value="1"/>
</dbReference>
<dbReference type="GO" id="GO:0006357">
    <property type="term" value="P:regulation of transcription by RNA polymerase II"/>
    <property type="evidence" value="ECO:0007669"/>
    <property type="project" value="TreeGrafter"/>
</dbReference>
<evidence type="ECO:0000313" key="3">
    <source>
        <dbReference type="Proteomes" id="UP000301870"/>
    </source>
</evidence>
<protein>
    <submittedName>
        <fullName evidence="4">Transcription factor Adf-1-like</fullName>
    </submittedName>
</protein>
<reference evidence="4" key="1">
    <citation type="submission" date="2025-08" db="UniProtKB">
        <authorList>
            <consortium name="RefSeq"/>
        </authorList>
    </citation>
    <scope>IDENTIFICATION</scope>
    <source>
        <strain evidence="4">Ishihara</strain>
        <tissue evidence="4">Whole body</tissue>
    </source>
</reference>
<gene>
    <name evidence="4" type="primary">LOC111348067</name>
</gene>
<proteinExistence type="predicted"/>
<dbReference type="AlphaFoldDB" id="A0A9J7DNN2"/>
<evidence type="ECO:0000313" key="4">
    <source>
        <dbReference type="RefSeq" id="XP_022814287.1"/>
    </source>
</evidence>
<dbReference type="Proteomes" id="UP000301870">
    <property type="component" value="Chromosome 7"/>
</dbReference>
<keyword evidence="3" id="KW-1185">Reference proteome</keyword>
<dbReference type="RefSeq" id="XP_022814287.1">
    <property type="nucleotide sequence ID" value="XM_022958519.1"/>
</dbReference>
<dbReference type="GO" id="GO:0005634">
    <property type="term" value="C:nucleus"/>
    <property type="evidence" value="ECO:0007669"/>
    <property type="project" value="TreeGrafter"/>
</dbReference>
<dbReference type="InterPro" id="IPR039353">
    <property type="entry name" value="TF_Adf1"/>
</dbReference>
<feature type="region of interest" description="Disordered" evidence="1">
    <location>
        <begin position="107"/>
        <end position="136"/>
    </location>
</feature>
<evidence type="ECO:0000256" key="1">
    <source>
        <dbReference type="SAM" id="MobiDB-lite"/>
    </source>
</evidence>
<feature type="compositionally biased region" description="Polar residues" evidence="1">
    <location>
        <begin position="107"/>
        <end position="125"/>
    </location>
</feature>
<accession>A0A9J7DNN2</accession>
<dbReference type="SMART" id="SM00595">
    <property type="entry name" value="MADF"/>
    <property type="match status" value="1"/>
</dbReference>
<dbReference type="GeneID" id="111348067"/>
<sequence length="283" mass="32781">MDVFTDEDIEQLIDLVSKQRDLYDPTTREFKSIHRRQAIWLDIANTLNKDSAACKIQWKKLRDRYRHFKKTNIVITDSSPAKWKQCQLMTFLDIDKQKVSARNTDTATSNACSASDSDRNGQTCTYVPPNEPSTSRTRNIEDFKEVLQIYKHIITTKQKFHANSDGHLRPQKEEKEVINDEFSSFTLHIRDVLRKLPQPLQINAKNEIFQVLSKYEALACDSSSSDMSVSNNTSTCSTPLPDLSWKEMNSFRHPQPVQSEENQIQWGYDSGINFNDLIKMTHE</sequence>
<dbReference type="Pfam" id="PF10545">
    <property type="entry name" value="MADF_DNA_bdg"/>
    <property type="match status" value="1"/>
</dbReference>
<dbReference type="OrthoDB" id="6433782at2759"/>
<evidence type="ECO:0000259" key="2">
    <source>
        <dbReference type="PROSITE" id="PS51029"/>
    </source>
</evidence>
<dbReference type="PANTHER" id="PTHR12243:SF60">
    <property type="entry name" value="SI:CH211-15D5.12-RELATED"/>
    <property type="match status" value="1"/>
</dbReference>
<name>A0A9J7DNN2_SPOLT</name>
<organism evidence="3 4">
    <name type="scientific">Spodoptera litura</name>
    <name type="common">Asian cotton leafworm</name>
    <dbReference type="NCBI Taxonomy" id="69820"/>
    <lineage>
        <taxon>Eukaryota</taxon>
        <taxon>Metazoa</taxon>
        <taxon>Ecdysozoa</taxon>
        <taxon>Arthropoda</taxon>
        <taxon>Hexapoda</taxon>
        <taxon>Insecta</taxon>
        <taxon>Pterygota</taxon>
        <taxon>Neoptera</taxon>
        <taxon>Endopterygota</taxon>
        <taxon>Lepidoptera</taxon>
        <taxon>Glossata</taxon>
        <taxon>Ditrysia</taxon>
        <taxon>Noctuoidea</taxon>
        <taxon>Noctuidae</taxon>
        <taxon>Amphipyrinae</taxon>
        <taxon>Spodoptera</taxon>
    </lineage>
</organism>
<dbReference type="InterPro" id="IPR006578">
    <property type="entry name" value="MADF-dom"/>
</dbReference>
<feature type="domain" description="MADF" evidence="2">
    <location>
        <begin position="11"/>
        <end position="97"/>
    </location>
</feature>